<keyword evidence="2" id="KW-0813">Transport</keyword>
<dbReference type="Gene3D" id="3.40.50.300">
    <property type="entry name" value="P-loop containing nucleotide triphosphate hydrolases"/>
    <property type="match status" value="1"/>
</dbReference>
<dbReference type="PANTHER" id="PTHR42711">
    <property type="entry name" value="ABC TRANSPORTER ATP-BINDING PROTEIN"/>
    <property type="match status" value="1"/>
</dbReference>
<feature type="domain" description="ABC transporter" evidence="6">
    <location>
        <begin position="9"/>
        <end position="232"/>
    </location>
</feature>
<evidence type="ECO:0000256" key="5">
    <source>
        <dbReference type="ARBA" id="ARBA00023251"/>
    </source>
</evidence>
<evidence type="ECO:0000259" key="6">
    <source>
        <dbReference type="PROSITE" id="PS50893"/>
    </source>
</evidence>
<dbReference type="InterPro" id="IPR050763">
    <property type="entry name" value="ABC_transporter_ATP-binding"/>
</dbReference>
<evidence type="ECO:0000256" key="4">
    <source>
        <dbReference type="ARBA" id="ARBA00022840"/>
    </source>
</evidence>
<dbReference type="GO" id="GO:0005886">
    <property type="term" value="C:plasma membrane"/>
    <property type="evidence" value="ECO:0007669"/>
    <property type="project" value="UniProtKB-SubCell"/>
</dbReference>
<dbReference type="AlphaFoldDB" id="A0A0V8RZM5"/>
<dbReference type="RefSeq" id="WP_060566181.1">
    <property type="nucleotide sequence ID" value="NZ_CP040006.1"/>
</dbReference>
<proteinExistence type="predicted"/>
<evidence type="ECO:0000256" key="2">
    <source>
        <dbReference type="ARBA" id="ARBA00022448"/>
    </source>
</evidence>
<evidence type="ECO:0000313" key="7">
    <source>
        <dbReference type="EMBL" id="KSW13418.1"/>
    </source>
</evidence>
<keyword evidence="4 7" id="KW-0067">ATP-binding</keyword>
<name>A0A0V8RZM5_9ACTO</name>
<evidence type="ECO:0000313" key="8">
    <source>
        <dbReference type="Proteomes" id="UP000054686"/>
    </source>
</evidence>
<dbReference type="Proteomes" id="UP000054686">
    <property type="component" value="Unassembled WGS sequence"/>
</dbReference>
<dbReference type="InterPro" id="IPR017871">
    <property type="entry name" value="ABC_transporter-like_CS"/>
</dbReference>
<accession>A0A0V8RZM5</accession>
<keyword evidence="5" id="KW-0046">Antibiotic resistance</keyword>
<dbReference type="EMBL" id="LLVT01000001">
    <property type="protein sequence ID" value="KSW13418.1"/>
    <property type="molecule type" value="Genomic_DNA"/>
</dbReference>
<dbReference type="SMART" id="SM00382">
    <property type="entry name" value="AAA"/>
    <property type="match status" value="1"/>
</dbReference>
<dbReference type="GO" id="GO:0005524">
    <property type="term" value="F:ATP binding"/>
    <property type="evidence" value="ECO:0007669"/>
    <property type="project" value="UniProtKB-KW"/>
</dbReference>
<dbReference type="PROSITE" id="PS50893">
    <property type="entry name" value="ABC_TRANSPORTER_2"/>
    <property type="match status" value="1"/>
</dbReference>
<comment type="caution">
    <text evidence="7">The sequence shown here is derived from an EMBL/GenBank/DDBJ whole genome shotgun (WGS) entry which is preliminary data.</text>
</comment>
<comment type="subcellular location">
    <subcellularLocation>
        <location evidence="1">Cell membrane</location>
        <topology evidence="1">Peripheral membrane protein</topology>
    </subcellularLocation>
</comment>
<dbReference type="SUPFAM" id="SSF52540">
    <property type="entry name" value="P-loop containing nucleoside triphosphate hydrolases"/>
    <property type="match status" value="1"/>
</dbReference>
<keyword evidence="3" id="KW-0547">Nucleotide-binding</keyword>
<dbReference type="GO" id="GO:0016887">
    <property type="term" value="F:ATP hydrolysis activity"/>
    <property type="evidence" value="ECO:0007669"/>
    <property type="project" value="InterPro"/>
</dbReference>
<dbReference type="InterPro" id="IPR027417">
    <property type="entry name" value="P-loop_NTPase"/>
</dbReference>
<organism evidence="7 8">
    <name type="scientific">Schaalia odontolytica</name>
    <dbReference type="NCBI Taxonomy" id="1660"/>
    <lineage>
        <taxon>Bacteria</taxon>
        <taxon>Bacillati</taxon>
        <taxon>Actinomycetota</taxon>
        <taxon>Actinomycetes</taxon>
        <taxon>Actinomycetales</taxon>
        <taxon>Actinomycetaceae</taxon>
        <taxon>Schaalia</taxon>
    </lineage>
</organism>
<dbReference type="PANTHER" id="PTHR42711:SF17">
    <property type="entry name" value="ABC TRANSPORTER ATP-BINDING PROTEIN"/>
    <property type="match status" value="1"/>
</dbReference>
<dbReference type="PROSITE" id="PS00211">
    <property type="entry name" value="ABC_TRANSPORTER_1"/>
    <property type="match status" value="1"/>
</dbReference>
<evidence type="ECO:0000256" key="3">
    <source>
        <dbReference type="ARBA" id="ARBA00022741"/>
    </source>
</evidence>
<dbReference type="InterPro" id="IPR003593">
    <property type="entry name" value="AAA+_ATPase"/>
</dbReference>
<gene>
    <name evidence="7" type="ORF">APY09_03480</name>
</gene>
<protein>
    <submittedName>
        <fullName evidence="7">ABC transporter ATP-binding protein</fullName>
    </submittedName>
</protein>
<dbReference type="InterPro" id="IPR003439">
    <property type="entry name" value="ABC_transporter-like_ATP-bd"/>
</dbReference>
<sequence length="240" mass="25963">MNAEATPALQATNIHQSFGHVDALRGVNLTLMPGEIVALLGVNGAGKSTFLDIVLGLATPTQGDISVYGMSPREAVRRSLVSAMLQTGSMPRDGKVRNTIDLVAAMHANPIPTDELLERTNLTKLAKRPLDKLSGGERQRVRLALALAGNPDFLILDEPTAGMDALARRAFWETMRAEAAEGRTLLFATHYLTEARKDADRIVIIDAGKVLLDAPTEQVVADNEDLEDVFERITSHADTE</sequence>
<dbReference type="Pfam" id="PF00005">
    <property type="entry name" value="ABC_tran"/>
    <property type="match status" value="1"/>
</dbReference>
<dbReference type="GO" id="GO:0046677">
    <property type="term" value="P:response to antibiotic"/>
    <property type="evidence" value="ECO:0007669"/>
    <property type="project" value="UniProtKB-KW"/>
</dbReference>
<dbReference type="OrthoDB" id="9804819at2"/>
<reference evidence="7 8" key="1">
    <citation type="submission" date="2015-10" db="EMBL/GenBank/DDBJ databases">
        <title>Draft Genome of Actinomyces odontolyticus subsp. actinosynbacter strain XH001.</title>
        <authorList>
            <person name="Mclean J.S."/>
            <person name="He X."/>
        </authorList>
    </citation>
    <scope>NUCLEOTIDE SEQUENCE [LARGE SCALE GENOMIC DNA]</scope>
    <source>
        <strain evidence="7 8">XH001</strain>
    </source>
</reference>
<evidence type="ECO:0000256" key="1">
    <source>
        <dbReference type="ARBA" id="ARBA00004202"/>
    </source>
</evidence>
<dbReference type="CDD" id="cd03230">
    <property type="entry name" value="ABC_DR_subfamily_A"/>
    <property type="match status" value="1"/>
</dbReference>